<feature type="transmembrane region" description="Helical" evidence="1">
    <location>
        <begin position="106"/>
        <end position="130"/>
    </location>
</feature>
<name>A0A914LPY8_MELIC</name>
<feature type="transmembrane region" description="Helical" evidence="1">
    <location>
        <begin position="6"/>
        <end position="28"/>
    </location>
</feature>
<keyword evidence="1" id="KW-0812">Transmembrane</keyword>
<feature type="transmembrane region" description="Helical" evidence="1">
    <location>
        <begin position="242"/>
        <end position="261"/>
    </location>
</feature>
<feature type="transmembrane region" description="Helical" evidence="1">
    <location>
        <begin position="197"/>
        <end position="221"/>
    </location>
</feature>
<dbReference type="WBParaSite" id="Minc3s00589g14746">
    <property type="protein sequence ID" value="Minc3s00589g14746"/>
    <property type="gene ID" value="Minc3s00589g14746"/>
</dbReference>
<dbReference type="Proteomes" id="UP000887563">
    <property type="component" value="Unplaced"/>
</dbReference>
<dbReference type="AlphaFoldDB" id="A0A914LPY8"/>
<keyword evidence="2" id="KW-1185">Reference proteome</keyword>
<accession>A0A914LPY8</accession>
<keyword evidence="1" id="KW-0472">Membrane</keyword>
<protein>
    <submittedName>
        <fullName evidence="3">G protein-coupled receptor</fullName>
    </submittedName>
</protein>
<keyword evidence="1" id="KW-1133">Transmembrane helix</keyword>
<evidence type="ECO:0000313" key="2">
    <source>
        <dbReference type="Proteomes" id="UP000887563"/>
    </source>
</evidence>
<proteinExistence type="predicted"/>
<evidence type="ECO:0000256" key="1">
    <source>
        <dbReference type="SAM" id="Phobius"/>
    </source>
</evidence>
<organism evidence="2 3">
    <name type="scientific">Meloidogyne incognita</name>
    <name type="common">Southern root-knot nematode worm</name>
    <name type="synonym">Oxyuris incognita</name>
    <dbReference type="NCBI Taxonomy" id="6306"/>
    <lineage>
        <taxon>Eukaryota</taxon>
        <taxon>Metazoa</taxon>
        <taxon>Ecdysozoa</taxon>
        <taxon>Nematoda</taxon>
        <taxon>Chromadorea</taxon>
        <taxon>Rhabditida</taxon>
        <taxon>Tylenchina</taxon>
        <taxon>Tylenchomorpha</taxon>
        <taxon>Tylenchoidea</taxon>
        <taxon>Meloidogynidae</taxon>
        <taxon>Meloidogyninae</taxon>
        <taxon>Meloidogyne</taxon>
        <taxon>Meloidogyne incognita group</taxon>
    </lineage>
</organism>
<feature type="transmembrane region" description="Helical" evidence="1">
    <location>
        <begin position="40"/>
        <end position="57"/>
    </location>
</feature>
<reference evidence="3" key="1">
    <citation type="submission" date="2022-11" db="UniProtKB">
        <authorList>
            <consortium name="WormBaseParasite"/>
        </authorList>
    </citation>
    <scope>IDENTIFICATION</scope>
</reference>
<sequence length="362" mass="41626">MAFNFLFSSCTFCQAPHLLLAACLIASVTKGFRWHLHARVLFHLISGLILLFLPQLLHGPMFAGGSFDNLHLTLQRYTAPFHLGFAFFHYKNSLNSHNAISAINPVILFSKVLVAAFLLFNKFLTAYLLYEQKARGQRVSQNFLSCSFLVDGIWLIVEFYFLINSSKRSISDEIEIMCARTRCWMDFGYPGFGPQRAFFWVDATIFFFYSFFQFAFSGLVLNTIIRREILIVGLHEMYAREFAVYCLGIAICSLAAPIQFALAQQKQYVEQRILTQFFIFVLNIYTYFGLNIYTPIHIISLIISFFHCALLFMIWQRCCGKEALETKENKGENKEIINNITNNNTSKVTAATVTLRSTKNFK</sequence>
<evidence type="ECO:0000313" key="3">
    <source>
        <dbReference type="WBParaSite" id="Minc3s00589g14746"/>
    </source>
</evidence>
<feature type="transmembrane region" description="Helical" evidence="1">
    <location>
        <begin position="142"/>
        <end position="163"/>
    </location>
</feature>